<dbReference type="InterPro" id="IPR051533">
    <property type="entry name" value="WaaL-like"/>
</dbReference>
<dbReference type="Pfam" id="PF04932">
    <property type="entry name" value="Wzy_C"/>
    <property type="match status" value="1"/>
</dbReference>
<dbReference type="AlphaFoldDB" id="A0A0F5QG30"/>
<comment type="subcellular location">
    <subcellularLocation>
        <location evidence="1">Membrane</location>
        <topology evidence="1">Multi-pass membrane protein</topology>
    </subcellularLocation>
</comment>
<evidence type="ECO:0000256" key="3">
    <source>
        <dbReference type="ARBA" id="ARBA00022989"/>
    </source>
</evidence>
<proteinExistence type="predicted"/>
<dbReference type="OrthoDB" id="7943468at2"/>
<evidence type="ECO:0000313" key="7">
    <source>
        <dbReference type="EMBL" id="KKC39653.1"/>
    </source>
</evidence>
<keyword evidence="8" id="KW-1185">Reference proteome</keyword>
<feature type="transmembrane region" description="Helical" evidence="5">
    <location>
        <begin position="170"/>
        <end position="188"/>
    </location>
</feature>
<dbReference type="EMBL" id="LANJ01000011">
    <property type="protein sequence ID" value="KKC39653.1"/>
    <property type="molecule type" value="Genomic_DNA"/>
</dbReference>
<organism evidence="7 8">
    <name type="scientific">Devosia epidermidihirudinis</name>
    <dbReference type="NCBI Taxonomy" id="1293439"/>
    <lineage>
        <taxon>Bacteria</taxon>
        <taxon>Pseudomonadati</taxon>
        <taxon>Pseudomonadota</taxon>
        <taxon>Alphaproteobacteria</taxon>
        <taxon>Hyphomicrobiales</taxon>
        <taxon>Devosiaceae</taxon>
        <taxon>Devosia</taxon>
    </lineage>
</organism>
<evidence type="ECO:0000259" key="6">
    <source>
        <dbReference type="Pfam" id="PF04932"/>
    </source>
</evidence>
<accession>A0A0F5QG30</accession>
<feature type="transmembrane region" description="Helical" evidence="5">
    <location>
        <begin position="82"/>
        <end position="101"/>
    </location>
</feature>
<feature type="transmembrane region" description="Helical" evidence="5">
    <location>
        <begin position="218"/>
        <end position="238"/>
    </location>
</feature>
<dbReference type="STRING" id="1293439.WH87_05735"/>
<reference evidence="7 8" key="1">
    <citation type="submission" date="2015-03" db="EMBL/GenBank/DDBJ databases">
        <authorList>
            <person name="Lepp D."/>
            <person name="Hassan Y.I."/>
            <person name="Li X.-Z."/>
            <person name="Zhou T."/>
        </authorList>
    </citation>
    <scope>NUCLEOTIDE SEQUENCE [LARGE SCALE GENOMIC DNA]</scope>
    <source>
        <strain evidence="7 8">E84</strain>
    </source>
</reference>
<protein>
    <recommendedName>
        <fullName evidence="6">O-antigen ligase-related domain-containing protein</fullName>
    </recommendedName>
</protein>
<evidence type="ECO:0000256" key="4">
    <source>
        <dbReference type="ARBA" id="ARBA00023136"/>
    </source>
</evidence>
<dbReference type="Proteomes" id="UP000033411">
    <property type="component" value="Unassembled WGS sequence"/>
</dbReference>
<name>A0A0F5QG30_9HYPH</name>
<feature type="transmembrane region" description="Helical" evidence="5">
    <location>
        <begin position="56"/>
        <end position="76"/>
    </location>
</feature>
<keyword evidence="2 5" id="KW-0812">Transmembrane</keyword>
<feature type="transmembrane region" description="Helical" evidence="5">
    <location>
        <begin position="194"/>
        <end position="211"/>
    </location>
</feature>
<dbReference type="PROSITE" id="PS51257">
    <property type="entry name" value="PROKAR_LIPOPROTEIN"/>
    <property type="match status" value="1"/>
</dbReference>
<evidence type="ECO:0000313" key="8">
    <source>
        <dbReference type="Proteomes" id="UP000033411"/>
    </source>
</evidence>
<feature type="transmembrane region" description="Helical" evidence="5">
    <location>
        <begin position="113"/>
        <end position="135"/>
    </location>
</feature>
<sequence>MNKAAFAKYASVGILMFGIACSTVLPEVGSAGFYVLAVLSGIVFFRPMIHSVPRSPAVALPLAALAILAVALVLAPGGFSNLIALAFFAPMLLVGPLATTLRIDGQTTIERIAIAAFVACVLAAGVGMYDGFILGGHRAGYTVNNPIHFGAVSLIAGFVALVGLYSPNKLIRGLALTAPLFAVGAVALSGSRGPLAAVPSMAAMALAVLLFQKTSRRHALTVSVAAAVVGVAFLAWLWNSPYVLELPGIGDIAAYLRDGFVVDSSIAQRLEMYAGGLNAWTNSPLFGQGADFIARTAELSADPATFPRYDHLHSDFIDFVAIGGSLGLIAYVLFIAAMPVGAIVARGRNAHAVQMLAYPAAVGYVVLGATNANIGVIAQTILLATLCALVTYLGEPAVGKQQ</sequence>
<dbReference type="PATRIC" id="fig|1293439.3.peg.713"/>
<evidence type="ECO:0000256" key="5">
    <source>
        <dbReference type="SAM" id="Phobius"/>
    </source>
</evidence>
<comment type="caution">
    <text evidence="7">The sequence shown here is derived from an EMBL/GenBank/DDBJ whole genome shotgun (WGS) entry which is preliminary data.</text>
</comment>
<feature type="transmembrane region" description="Helical" evidence="5">
    <location>
        <begin position="319"/>
        <end position="345"/>
    </location>
</feature>
<dbReference type="RefSeq" id="WP_046138119.1">
    <property type="nucleotide sequence ID" value="NZ_LANJ01000011.1"/>
</dbReference>
<keyword evidence="4 5" id="KW-0472">Membrane</keyword>
<dbReference type="PANTHER" id="PTHR37422:SF13">
    <property type="entry name" value="LIPOPOLYSACCHARIDE BIOSYNTHESIS PROTEIN PA4999-RELATED"/>
    <property type="match status" value="1"/>
</dbReference>
<dbReference type="InterPro" id="IPR007016">
    <property type="entry name" value="O-antigen_ligase-rel_domated"/>
</dbReference>
<gene>
    <name evidence="7" type="ORF">WH87_05735</name>
</gene>
<dbReference type="PANTHER" id="PTHR37422">
    <property type="entry name" value="TEICHURONIC ACID BIOSYNTHESIS PROTEIN TUAE"/>
    <property type="match status" value="1"/>
</dbReference>
<evidence type="ECO:0000256" key="1">
    <source>
        <dbReference type="ARBA" id="ARBA00004141"/>
    </source>
</evidence>
<feature type="transmembrane region" description="Helical" evidence="5">
    <location>
        <begin position="147"/>
        <end position="165"/>
    </location>
</feature>
<dbReference type="GO" id="GO:0016020">
    <property type="term" value="C:membrane"/>
    <property type="evidence" value="ECO:0007669"/>
    <property type="project" value="UniProtKB-SubCell"/>
</dbReference>
<evidence type="ECO:0000256" key="2">
    <source>
        <dbReference type="ARBA" id="ARBA00022692"/>
    </source>
</evidence>
<feature type="transmembrane region" description="Helical" evidence="5">
    <location>
        <begin position="31"/>
        <end position="49"/>
    </location>
</feature>
<feature type="domain" description="O-antigen ligase-related" evidence="6">
    <location>
        <begin position="180"/>
        <end position="332"/>
    </location>
</feature>
<keyword evidence="3 5" id="KW-1133">Transmembrane helix</keyword>